<accession>A0ABU5IAP3</accession>
<keyword evidence="4" id="KW-0804">Transcription</keyword>
<dbReference type="PANTHER" id="PTHR30419:SF8">
    <property type="entry name" value="NITROGEN ASSIMILATION TRANSCRIPTIONAL ACTIVATOR-RELATED"/>
    <property type="match status" value="1"/>
</dbReference>
<evidence type="ECO:0000256" key="4">
    <source>
        <dbReference type="ARBA" id="ARBA00023163"/>
    </source>
</evidence>
<dbReference type="Proteomes" id="UP001293718">
    <property type="component" value="Unassembled WGS sequence"/>
</dbReference>
<proteinExistence type="inferred from homology"/>
<dbReference type="InterPro" id="IPR000847">
    <property type="entry name" value="LysR_HTH_N"/>
</dbReference>
<keyword evidence="3" id="KW-0238">DNA-binding</keyword>
<dbReference type="PANTHER" id="PTHR30419">
    <property type="entry name" value="HTH-TYPE TRANSCRIPTIONAL REGULATOR YBHD"/>
    <property type="match status" value="1"/>
</dbReference>
<dbReference type="Pfam" id="PF00126">
    <property type="entry name" value="HTH_1"/>
    <property type="match status" value="1"/>
</dbReference>
<evidence type="ECO:0000256" key="2">
    <source>
        <dbReference type="ARBA" id="ARBA00023015"/>
    </source>
</evidence>
<dbReference type="PROSITE" id="PS50931">
    <property type="entry name" value="HTH_LYSR"/>
    <property type="match status" value="1"/>
</dbReference>
<dbReference type="SUPFAM" id="SSF46785">
    <property type="entry name" value="Winged helix' DNA-binding domain"/>
    <property type="match status" value="1"/>
</dbReference>
<reference evidence="6 7" key="1">
    <citation type="submission" date="2023-11" db="EMBL/GenBank/DDBJ databases">
        <title>Draft genome of Azohydromonas lata strain H1 (DSM1123), a polyhydroxyalkanoate producer.</title>
        <authorList>
            <person name="Traversa D."/>
            <person name="D'Addabbo P."/>
            <person name="Pazzani C."/>
            <person name="Manzari C."/>
            <person name="Chiara M."/>
            <person name="Scrascia M."/>
        </authorList>
    </citation>
    <scope>NUCLEOTIDE SEQUENCE [LARGE SCALE GENOMIC DNA]</scope>
    <source>
        <strain evidence="6 7">H1</strain>
    </source>
</reference>
<protein>
    <submittedName>
        <fullName evidence="6">LysR family transcriptional regulator</fullName>
    </submittedName>
</protein>
<gene>
    <name evidence="6" type="ORF">SM757_06300</name>
</gene>
<name>A0ABU5IAP3_9BURK</name>
<dbReference type="InterPro" id="IPR050950">
    <property type="entry name" value="HTH-type_LysR_regulators"/>
</dbReference>
<comment type="caution">
    <text evidence="6">The sequence shown here is derived from an EMBL/GenBank/DDBJ whole genome shotgun (WGS) entry which is preliminary data.</text>
</comment>
<evidence type="ECO:0000256" key="1">
    <source>
        <dbReference type="ARBA" id="ARBA00009437"/>
    </source>
</evidence>
<keyword evidence="7" id="KW-1185">Reference proteome</keyword>
<dbReference type="Gene3D" id="3.40.190.290">
    <property type="match status" value="1"/>
</dbReference>
<dbReference type="CDD" id="cd08440">
    <property type="entry name" value="PBP2_LTTR_like_4"/>
    <property type="match status" value="1"/>
</dbReference>
<sequence length="309" mass="33639">MSRINFALEELQAFVAVADRCNFRLAAEHLCISQPALSRRIDKLETALGLRLLERTTRQVDLTEGGRHFLERARQTLEDLEDAVARLSDSAQARRGQVTVACVPSVAQHVLPGILQRFAQQQPNVRVRIIDDSAHRVLAAVVSGEADFGLNFTGAQEPDVEFDMLGRDDYVLVMPQGHALAGRGHVAWVELAGQKMVAVSRQSANRLLVDQALAPLAQRPLWFYETEHVAGALGLVAAGLGLAALPRLSVPPRHEALCRVPLVDPVVSRVVGLVTRRGRPLSPTAALLCEQVRLSRKAFEPTAGASDQA</sequence>
<dbReference type="EMBL" id="JAXOJX010000006">
    <property type="protein sequence ID" value="MDZ5456179.1"/>
    <property type="molecule type" value="Genomic_DNA"/>
</dbReference>
<dbReference type="InterPro" id="IPR036390">
    <property type="entry name" value="WH_DNA-bd_sf"/>
</dbReference>
<feature type="domain" description="HTH lysR-type" evidence="5">
    <location>
        <begin position="8"/>
        <end position="63"/>
    </location>
</feature>
<evidence type="ECO:0000256" key="3">
    <source>
        <dbReference type="ARBA" id="ARBA00023125"/>
    </source>
</evidence>
<dbReference type="Pfam" id="PF03466">
    <property type="entry name" value="LysR_substrate"/>
    <property type="match status" value="1"/>
</dbReference>
<dbReference type="SUPFAM" id="SSF53850">
    <property type="entry name" value="Periplasmic binding protein-like II"/>
    <property type="match status" value="1"/>
</dbReference>
<dbReference type="Gene3D" id="1.10.10.10">
    <property type="entry name" value="Winged helix-like DNA-binding domain superfamily/Winged helix DNA-binding domain"/>
    <property type="match status" value="1"/>
</dbReference>
<comment type="similarity">
    <text evidence="1">Belongs to the LysR transcriptional regulatory family.</text>
</comment>
<keyword evidence="2" id="KW-0805">Transcription regulation</keyword>
<dbReference type="PRINTS" id="PR00039">
    <property type="entry name" value="HTHLYSR"/>
</dbReference>
<dbReference type="InterPro" id="IPR036388">
    <property type="entry name" value="WH-like_DNA-bd_sf"/>
</dbReference>
<evidence type="ECO:0000259" key="5">
    <source>
        <dbReference type="PROSITE" id="PS50931"/>
    </source>
</evidence>
<dbReference type="RefSeq" id="WP_322464803.1">
    <property type="nucleotide sequence ID" value="NZ_JAXOJX010000006.1"/>
</dbReference>
<dbReference type="InterPro" id="IPR005119">
    <property type="entry name" value="LysR_subst-bd"/>
</dbReference>
<organism evidence="6 7">
    <name type="scientific">Azohydromonas lata</name>
    <dbReference type="NCBI Taxonomy" id="45677"/>
    <lineage>
        <taxon>Bacteria</taxon>
        <taxon>Pseudomonadati</taxon>
        <taxon>Pseudomonadota</taxon>
        <taxon>Betaproteobacteria</taxon>
        <taxon>Burkholderiales</taxon>
        <taxon>Sphaerotilaceae</taxon>
        <taxon>Azohydromonas</taxon>
    </lineage>
</organism>
<evidence type="ECO:0000313" key="6">
    <source>
        <dbReference type="EMBL" id="MDZ5456179.1"/>
    </source>
</evidence>
<evidence type="ECO:0000313" key="7">
    <source>
        <dbReference type="Proteomes" id="UP001293718"/>
    </source>
</evidence>